<dbReference type="GO" id="GO:0000155">
    <property type="term" value="F:phosphorelay sensor kinase activity"/>
    <property type="evidence" value="ECO:0007669"/>
    <property type="project" value="InterPro"/>
</dbReference>
<evidence type="ECO:0000256" key="1">
    <source>
        <dbReference type="ARBA" id="ARBA00000085"/>
    </source>
</evidence>
<dbReference type="EMBL" id="CP063374">
    <property type="protein sequence ID" value="QOV44795.1"/>
    <property type="molecule type" value="Genomic_DNA"/>
</dbReference>
<dbReference type="Gene3D" id="3.30.565.10">
    <property type="entry name" value="Histidine kinase-like ATPase, C-terminal domain"/>
    <property type="match status" value="1"/>
</dbReference>
<evidence type="ECO:0000256" key="9">
    <source>
        <dbReference type="ARBA" id="ARBA00023012"/>
    </source>
</evidence>
<dbReference type="CDD" id="cd00082">
    <property type="entry name" value="HisKA"/>
    <property type="match status" value="1"/>
</dbReference>
<dbReference type="PANTHER" id="PTHR43711">
    <property type="entry name" value="TWO-COMPONENT HISTIDINE KINASE"/>
    <property type="match status" value="1"/>
</dbReference>
<evidence type="ECO:0000256" key="7">
    <source>
        <dbReference type="ARBA" id="ARBA00022777"/>
    </source>
</evidence>
<feature type="transmembrane region" description="Helical" evidence="11">
    <location>
        <begin position="47"/>
        <end position="71"/>
    </location>
</feature>
<dbReference type="InterPro" id="IPR005467">
    <property type="entry name" value="His_kinase_dom"/>
</dbReference>
<name>A0A7M2TA24_STRCW</name>
<evidence type="ECO:0000256" key="4">
    <source>
        <dbReference type="ARBA" id="ARBA00022553"/>
    </source>
</evidence>
<dbReference type="InterPro" id="IPR004358">
    <property type="entry name" value="Sig_transdc_His_kin-like_C"/>
</dbReference>
<gene>
    <name evidence="14" type="ORF">IPT68_01900</name>
</gene>
<feature type="compositionally biased region" description="Low complexity" evidence="10">
    <location>
        <begin position="19"/>
        <end position="32"/>
    </location>
</feature>
<dbReference type="InterPro" id="IPR003660">
    <property type="entry name" value="HAMP_dom"/>
</dbReference>
<accession>A0A7M2TA24</accession>
<evidence type="ECO:0000256" key="6">
    <source>
        <dbReference type="ARBA" id="ARBA00022692"/>
    </source>
</evidence>
<keyword evidence="7 14" id="KW-0418">Kinase</keyword>
<dbReference type="Gene3D" id="6.10.340.10">
    <property type="match status" value="1"/>
</dbReference>
<keyword evidence="4" id="KW-0597">Phosphoprotein</keyword>
<protein>
    <recommendedName>
        <fullName evidence="3">histidine kinase</fullName>
        <ecNumber evidence="3">2.7.13.3</ecNumber>
    </recommendedName>
</protein>
<dbReference type="Pfam" id="PF00672">
    <property type="entry name" value="HAMP"/>
    <property type="match status" value="1"/>
</dbReference>
<dbReference type="GO" id="GO:0005886">
    <property type="term" value="C:plasma membrane"/>
    <property type="evidence" value="ECO:0007669"/>
    <property type="project" value="UniProtKB-SubCell"/>
</dbReference>
<dbReference type="KEGG" id="schf:IPT68_01900"/>
<keyword evidence="6 11" id="KW-0812">Transmembrane</keyword>
<dbReference type="CDD" id="cd00075">
    <property type="entry name" value="HATPase"/>
    <property type="match status" value="1"/>
</dbReference>
<dbReference type="SMART" id="SM00388">
    <property type="entry name" value="HisKA"/>
    <property type="match status" value="1"/>
</dbReference>
<dbReference type="FunFam" id="3.30.565.10:FF:000006">
    <property type="entry name" value="Sensor histidine kinase WalK"/>
    <property type="match status" value="1"/>
</dbReference>
<keyword evidence="11" id="KW-0472">Membrane</keyword>
<comment type="subcellular location">
    <subcellularLocation>
        <location evidence="2">Cell membrane</location>
    </subcellularLocation>
</comment>
<dbReference type="PRINTS" id="PR00344">
    <property type="entry name" value="BCTRLSENSOR"/>
</dbReference>
<dbReference type="Gene3D" id="1.10.287.130">
    <property type="match status" value="1"/>
</dbReference>
<dbReference type="PROSITE" id="PS50109">
    <property type="entry name" value="HIS_KIN"/>
    <property type="match status" value="1"/>
</dbReference>
<keyword evidence="9" id="KW-0902">Two-component regulatory system</keyword>
<dbReference type="InterPro" id="IPR036890">
    <property type="entry name" value="HATPase_C_sf"/>
</dbReference>
<evidence type="ECO:0000313" key="14">
    <source>
        <dbReference type="EMBL" id="QOV44795.1"/>
    </source>
</evidence>
<evidence type="ECO:0000256" key="5">
    <source>
        <dbReference type="ARBA" id="ARBA00022679"/>
    </source>
</evidence>
<feature type="region of interest" description="Disordered" evidence="10">
    <location>
        <begin position="1"/>
        <end position="41"/>
    </location>
</feature>
<dbReference type="InterPro" id="IPR003661">
    <property type="entry name" value="HisK_dim/P_dom"/>
</dbReference>
<evidence type="ECO:0000259" key="13">
    <source>
        <dbReference type="PROSITE" id="PS50885"/>
    </source>
</evidence>
<keyword evidence="8 11" id="KW-1133">Transmembrane helix</keyword>
<evidence type="ECO:0000256" key="8">
    <source>
        <dbReference type="ARBA" id="ARBA00022989"/>
    </source>
</evidence>
<evidence type="ECO:0000259" key="12">
    <source>
        <dbReference type="PROSITE" id="PS50109"/>
    </source>
</evidence>
<organism evidence="14 15">
    <name type="scientific">Streptomyces chromofuscus</name>
    <dbReference type="NCBI Taxonomy" id="42881"/>
    <lineage>
        <taxon>Bacteria</taxon>
        <taxon>Bacillati</taxon>
        <taxon>Actinomycetota</taxon>
        <taxon>Actinomycetes</taxon>
        <taxon>Kitasatosporales</taxon>
        <taxon>Streptomycetaceae</taxon>
        <taxon>Streptomyces</taxon>
    </lineage>
</organism>
<dbReference type="CDD" id="cd06225">
    <property type="entry name" value="HAMP"/>
    <property type="match status" value="1"/>
</dbReference>
<evidence type="ECO:0000256" key="3">
    <source>
        <dbReference type="ARBA" id="ARBA00012438"/>
    </source>
</evidence>
<dbReference type="SMART" id="SM00387">
    <property type="entry name" value="HATPase_c"/>
    <property type="match status" value="1"/>
</dbReference>
<dbReference type="Proteomes" id="UP000594008">
    <property type="component" value="Chromosome"/>
</dbReference>
<dbReference type="InterPro" id="IPR050736">
    <property type="entry name" value="Sensor_HK_Regulatory"/>
</dbReference>
<dbReference type="SMART" id="SM00304">
    <property type="entry name" value="HAMP"/>
    <property type="match status" value="1"/>
</dbReference>
<dbReference type="PANTHER" id="PTHR43711:SF1">
    <property type="entry name" value="HISTIDINE KINASE 1"/>
    <property type="match status" value="1"/>
</dbReference>
<evidence type="ECO:0000256" key="2">
    <source>
        <dbReference type="ARBA" id="ARBA00004236"/>
    </source>
</evidence>
<proteinExistence type="predicted"/>
<dbReference type="Pfam" id="PF02518">
    <property type="entry name" value="HATPase_c"/>
    <property type="match status" value="1"/>
</dbReference>
<dbReference type="SUPFAM" id="SSF55874">
    <property type="entry name" value="ATPase domain of HSP90 chaperone/DNA topoisomerase II/histidine kinase"/>
    <property type="match status" value="1"/>
</dbReference>
<reference evidence="14 15" key="1">
    <citation type="submission" date="2020-10" db="EMBL/GenBank/DDBJ databases">
        <title>Streptomyces chromofuscus complate genome analysis.</title>
        <authorList>
            <person name="Anwar N."/>
        </authorList>
    </citation>
    <scope>NUCLEOTIDE SEQUENCE [LARGE SCALE GENOMIC DNA]</scope>
    <source>
        <strain evidence="14 15">DSM 40273</strain>
    </source>
</reference>
<feature type="domain" description="HAMP" evidence="13">
    <location>
        <begin position="360"/>
        <end position="410"/>
    </location>
</feature>
<evidence type="ECO:0000256" key="10">
    <source>
        <dbReference type="SAM" id="MobiDB-lite"/>
    </source>
</evidence>
<dbReference type="SUPFAM" id="SSF47384">
    <property type="entry name" value="Homodimeric domain of signal transducing histidine kinase"/>
    <property type="match status" value="1"/>
</dbReference>
<comment type="catalytic activity">
    <reaction evidence="1">
        <text>ATP + protein L-histidine = ADP + protein N-phospho-L-histidine.</text>
        <dbReference type="EC" id="2.7.13.3"/>
    </reaction>
</comment>
<dbReference type="AlphaFoldDB" id="A0A7M2TA24"/>
<dbReference type="PROSITE" id="PS50885">
    <property type="entry name" value="HAMP"/>
    <property type="match status" value="1"/>
</dbReference>
<keyword evidence="5" id="KW-0808">Transferase</keyword>
<dbReference type="Pfam" id="PF00512">
    <property type="entry name" value="HisKA"/>
    <property type="match status" value="1"/>
</dbReference>
<dbReference type="EC" id="2.7.13.3" evidence="3"/>
<feature type="domain" description="Histidine kinase" evidence="12">
    <location>
        <begin position="418"/>
        <end position="632"/>
    </location>
</feature>
<dbReference type="InterPro" id="IPR036097">
    <property type="entry name" value="HisK_dim/P_sf"/>
</dbReference>
<feature type="compositionally biased region" description="Basic residues" evidence="10">
    <location>
        <begin position="7"/>
        <end position="17"/>
    </location>
</feature>
<sequence length="638" mass="67813">MTLRAGRPVRVRSRKPRPSADGDAGTTPTAGPGPAGPRPNVPLRRSLLVRLLLTSTVITALSVSATAWLAVETTTRAVQEERGQLLSDDTEILRQLSGFAATHADWDGVRATVEALSRSTGRRIAVTSATGRAIADSAPGGVALPDRASATIDPLHTDTYTEPGAQLAGVDPRAVGPYGLDRGERRRVRKLAEVRLACMRRYGGDGTLRQVPGGRTVIIADGGDANVPEECADGRLNAPTPTEAAALAELNELLAKCLTAERRPTRLKPGVGIEVITGGTGLFRHGADSAVSQQRLQDCVDSARRTQLDPYVAPRALLHLGSRDQRISVFDLSTGNKAKIVGVTGAVLALSLALTAAVAIRLVRPLRALTAAALQPPQRHTRVPVTTKDETGSLAAAFNELTARREQLEAQRRAMVSDIAHELRTPLTNIRGWLEATRDGLLDPDPGLIGSLHDEALLLQHVIDDLQDLAAVDAGTLRLHREPVRADDLIAQVVAAHRGTADASDVHLVPRAEPHLWLDADPVRMRQVLGNLVCNALRHTPAHGRVTLTARPDGDQVVLTVRDTGDGIAPDDLPHVFERFWRAEKSRSRRTGGSGLGLSIVRQFVEAHGGSVTAGSTPGAGAVFTLRLPGASQRNSSA</sequence>
<evidence type="ECO:0000313" key="15">
    <source>
        <dbReference type="Proteomes" id="UP000594008"/>
    </source>
</evidence>
<dbReference type="InterPro" id="IPR003594">
    <property type="entry name" value="HATPase_dom"/>
</dbReference>
<evidence type="ECO:0000256" key="11">
    <source>
        <dbReference type="SAM" id="Phobius"/>
    </source>
</evidence>
<keyword evidence="15" id="KW-1185">Reference proteome</keyword>